<keyword evidence="1 2" id="KW-0129">CBS domain</keyword>
<dbReference type="AlphaFoldDB" id="A0A4R5NPG5"/>
<dbReference type="InterPro" id="IPR036388">
    <property type="entry name" value="WH-like_DNA-bd_sf"/>
</dbReference>
<evidence type="ECO:0000313" key="4">
    <source>
        <dbReference type="EMBL" id="TDG78360.1"/>
    </source>
</evidence>
<name>A0A4R5NPG5_9LACO</name>
<reference evidence="4 5" key="1">
    <citation type="journal article" date="2019" name="Appl. Microbiol. Biotechnol.">
        <title>Uncovering carbohydrate metabolism through a genotype-phenotype association study of 56 lactic acid bacteria genomes.</title>
        <authorList>
            <person name="Buron-Moles G."/>
            <person name="Chailyan A."/>
            <person name="Dolejs I."/>
            <person name="Forster J."/>
            <person name="Miks M.H."/>
        </authorList>
    </citation>
    <scope>NUCLEOTIDE SEQUENCE [LARGE SCALE GENOMIC DNA]</scope>
    <source>
        <strain evidence="4 5">ATCC 49373</strain>
    </source>
</reference>
<dbReference type="SUPFAM" id="SSF54631">
    <property type="entry name" value="CBS-domain pair"/>
    <property type="match status" value="1"/>
</dbReference>
<keyword evidence="5" id="KW-1185">Reference proteome</keyword>
<dbReference type="InterPro" id="IPR000644">
    <property type="entry name" value="CBS_dom"/>
</dbReference>
<dbReference type="Gene3D" id="1.10.10.10">
    <property type="entry name" value="Winged helix-like DNA-binding domain superfamily/Winged helix DNA-binding domain"/>
    <property type="match status" value="1"/>
</dbReference>
<dbReference type="CDD" id="cd04617">
    <property type="entry name" value="CBS_pair_CcpN"/>
    <property type="match status" value="1"/>
</dbReference>
<dbReference type="InterPro" id="IPR051257">
    <property type="entry name" value="Diverse_CBS-Domain"/>
</dbReference>
<dbReference type="PANTHER" id="PTHR43080:SF2">
    <property type="entry name" value="CBS DOMAIN-CONTAINING PROTEIN"/>
    <property type="match status" value="1"/>
</dbReference>
<dbReference type="Gene3D" id="3.10.580.10">
    <property type="entry name" value="CBS-domain"/>
    <property type="match status" value="1"/>
</dbReference>
<dbReference type="InterPro" id="IPR046342">
    <property type="entry name" value="CBS_dom_sf"/>
</dbReference>
<dbReference type="SMART" id="SM00116">
    <property type="entry name" value="CBS"/>
    <property type="match status" value="2"/>
</dbReference>
<sequence>MDFTDRQTKIINMLKKTSPLTGDTIAKTLGLSVPTIRGDLRLLTTVGVLKSRPKVGYRYQGDQLVNVDYDDLYDIPVGDIMLAPTKINDEASLQEAVSKLFLKDVGSLYVVDQQQQIVGLISRKDLLRASFNSTNPESMLASVIMTRMPNLISATPQTTVMEAGKLLLKHQVDSLPVVEKKGSLKVIGKITKNRIFQHFIERGQI</sequence>
<evidence type="ECO:0000256" key="1">
    <source>
        <dbReference type="ARBA" id="ARBA00023122"/>
    </source>
</evidence>
<feature type="domain" description="CBS" evidence="3">
    <location>
        <begin position="145"/>
        <end position="205"/>
    </location>
</feature>
<dbReference type="PROSITE" id="PS51371">
    <property type="entry name" value="CBS"/>
    <property type="match status" value="2"/>
</dbReference>
<evidence type="ECO:0000313" key="5">
    <source>
        <dbReference type="Proteomes" id="UP000294854"/>
    </source>
</evidence>
<gene>
    <name evidence="4" type="ORF">C5L31_000111</name>
</gene>
<dbReference type="InterPro" id="IPR036390">
    <property type="entry name" value="WH_DNA-bd_sf"/>
</dbReference>
<dbReference type="SUPFAM" id="SSF46785">
    <property type="entry name" value="Winged helix' DNA-binding domain"/>
    <property type="match status" value="1"/>
</dbReference>
<evidence type="ECO:0000256" key="2">
    <source>
        <dbReference type="PROSITE-ProRule" id="PRU00703"/>
    </source>
</evidence>
<evidence type="ECO:0000259" key="3">
    <source>
        <dbReference type="PROSITE" id="PS51371"/>
    </source>
</evidence>
<dbReference type="EMBL" id="PUFO01000043">
    <property type="protein sequence ID" value="TDG78360.1"/>
    <property type="molecule type" value="Genomic_DNA"/>
</dbReference>
<dbReference type="PANTHER" id="PTHR43080">
    <property type="entry name" value="CBS DOMAIN-CONTAINING PROTEIN CBSX3, MITOCHONDRIAL"/>
    <property type="match status" value="1"/>
</dbReference>
<comment type="caution">
    <text evidence="4">The sequence shown here is derived from an EMBL/GenBank/DDBJ whole genome shotgun (WGS) entry which is preliminary data.</text>
</comment>
<dbReference type="RefSeq" id="WP_010619066.1">
    <property type="nucleotide sequence ID" value="NZ_PUFO01000043.1"/>
</dbReference>
<feature type="domain" description="CBS" evidence="3">
    <location>
        <begin position="80"/>
        <end position="137"/>
    </location>
</feature>
<dbReference type="Pfam" id="PF08279">
    <property type="entry name" value="HTH_11"/>
    <property type="match status" value="1"/>
</dbReference>
<proteinExistence type="predicted"/>
<dbReference type="InterPro" id="IPR013196">
    <property type="entry name" value="HTH_11"/>
</dbReference>
<dbReference type="Proteomes" id="UP000294854">
    <property type="component" value="Unassembled WGS sequence"/>
</dbReference>
<organism evidence="4 5">
    <name type="scientific">Secundilactobacillus malefermentans</name>
    <dbReference type="NCBI Taxonomy" id="176292"/>
    <lineage>
        <taxon>Bacteria</taxon>
        <taxon>Bacillati</taxon>
        <taxon>Bacillota</taxon>
        <taxon>Bacilli</taxon>
        <taxon>Lactobacillales</taxon>
        <taxon>Lactobacillaceae</taxon>
        <taxon>Secundilactobacillus</taxon>
    </lineage>
</organism>
<dbReference type="Pfam" id="PF00571">
    <property type="entry name" value="CBS"/>
    <property type="match status" value="2"/>
</dbReference>
<accession>A0A4R5NPG5</accession>
<dbReference type="STRING" id="1122149.FD44_GL000941"/>
<protein>
    <recommendedName>
        <fullName evidence="3">CBS domain-containing protein</fullName>
    </recommendedName>
</protein>
<dbReference type="OrthoDB" id="9793615at2"/>